<organism evidence="2 3">
    <name type="scientific">Chitinasiproducens palmae</name>
    <dbReference type="NCBI Taxonomy" id="1770053"/>
    <lineage>
        <taxon>Bacteria</taxon>
        <taxon>Pseudomonadati</taxon>
        <taxon>Pseudomonadota</taxon>
        <taxon>Betaproteobacteria</taxon>
        <taxon>Burkholderiales</taxon>
        <taxon>Burkholderiaceae</taxon>
        <taxon>Chitinasiproducens</taxon>
    </lineage>
</organism>
<dbReference type="EMBL" id="FNLO01000009">
    <property type="protein sequence ID" value="SDV49634.1"/>
    <property type="molecule type" value="Genomic_DNA"/>
</dbReference>
<evidence type="ECO:0000313" key="2">
    <source>
        <dbReference type="EMBL" id="SDV49634.1"/>
    </source>
</evidence>
<dbReference type="Proteomes" id="UP000243719">
    <property type="component" value="Unassembled WGS sequence"/>
</dbReference>
<evidence type="ECO:0000256" key="1">
    <source>
        <dbReference type="SAM" id="MobiDB-lite"/>
    </source>
</evidence>
<accession>A0A1H2PSN9</accession>
<protein>
    <submittedName>
        <fullName evidence="2">Uncharacterized protein</fullName>
    </submittedName>
</protein>
<keyword evidence="3" id="KW-1185">Reference proteome</keyword>
<dbReference type="AlphaFoldDB" id="A0A1H2PSN9"/>
<gene>
    <name evidence="2" type="ORF">SAMN05216551_1097</name>
</gene>
<reference evidence="3" key="1">
    <citation type="submission" date="2016-09" db="EMBL/GenBank/DDBJ databases">
        <authorList>
            <person name="Varghese N."/>
            <person name="Submissions S."/>
        </authorList>
    </citation>
    <scope>NUCLEOTIDE SEQUENCE [LARGE SCALE GENOMIC DNA]</scope>
    <source>
        <strain evidence="3">JS23</strain>
    </source>
</reference>
<evidence type="ECO:0000313" key="3">
    <source>
        <dbReference type="Proteomes" id="UP000243719"/>
    </source>
</evidence>
<proteinExistence type="predicted"/>
<sequence>MPARASNVGRRNSPHAGVASNDPEMWRRRYRHGGGGIGGAGTGSTGIGGVARWAASAMTVALGPVGSVRPTVLTAYSRQLCLQPASVARAPQACFANAASPRSRRPAFAAPLARACARVRVCACARVHVCASARLHVCTSARLHVCTSARLHVCTSARQLYPNRRTADTRHAQIQLANGRAWGHGVGARRLSAAALTEVW</sequence>
<feature type="region of interest" description="Disordered" evidence="1">
    <location>
        <begin position="1"/>
        <end position="30"/>
    </location>
</feature>
<name>A0A1H2PSN9_9BURK</name>